<dbReference type="AlphaFoldDB" id="A0A0V0Q895"/>
<sequence>MKVLKEILYSWQSALQDIIEFMKISLINTEIGIEILKCICEEMQSNIDNVFALKNENLTYQALSCLHTWISINFKLQLLQQTQLIDTLLSLKSLKESYFIEICKIFKEAFANSDKAEMLEQENIDIQNLQKNFDQTEITNIDKILLSYQQIISKINTFPFIREISSDSFISWKNYYECYMKIYKNLSPDEYNDSSELIVQIFIELQKILLEKSQFQKLNENRIADLLMNNISEDEYQDNLSNSSYRLLMDDLIQCIYQGLYHFKKDQGMQLFFKNICDKIIIDQNQNSEKNQQKIKEEHILQIEAAFFFLRICYIISI</sequence>
<name>A0A0V0Q895_PSEPJ</name>
<evidence type="ECO:0000313" key="3">
    <source>
        <dbReference type="Proteomes" id="UP000054937"/>
    </source>
</evidence>
<reference evidence="2 3" key="1">
    <citation type="journal article" date="2015" name="Sci. Rep.">
        <title>Genome of the facultative scuticociliatosis pathogen Pseudocohnilembus persalinus provides insight into its virulence through horizontal gene transfer.</title>
        <authorList>
            <person name="Xiong J."/>
            <person name="Wang G."/>
            <person name="Cheng J."/>
            <person name="Tian M."/>
            <person name="Pan X."/>
            <person name="Warren A."/>
            <person name="Jiang C."/>
            <person name="Yuan D."/>
            <person name="Miao W."/>
        </authorList>
    </citation>
    <scope>NUCLEOTIDE SEQUENCE [LARGE SCALE GENOMIC DNA]</scope>
    <source>
        <strain evidence="2">36N120E</strain>
    </source>
</reference>
<accession>A0A0V0Q895</accession>
<organism evidence="2 3">
    <name type="scientific">Pseudocohnilembus persalinus</name>
    <name type="common">Ciliate</name>
    <dbReference type="NCBI Taxonomy" id="266149"/>
    <lineage>
        <taxon>Eukaryota</taxon>
        <taxon>Sar</taxon>
        <taxon>Alveolata</taxon>
        <taxon>Ciliophora</taxon>
        <taxon>Intramacronucleata</taxon>
        <taxon>Oligohymenophorea</taxon>
        <taxon>Scuticociliatia</taxon>
        <taxon>Philasterida</taxon>
        <taxon>Pseudocohnilembidae</taxon>
        <taxon>Pseudocohnilembus</taxon>
    </lineage>
</organism>
<evidence type="ECO:0000256" key="1">
    <source>
        <dbReference type="SAM" id="Coils"/>
    </source>
</evidence>
<keyword evidence="3" id="KW-1185">Reference proteome</keyword>
<comment type="caution">
    <text evidence="2">The sequence shown here is derived from an EMBL/GenBank/DDBJ whole genome shotgun (WGS) entry which is preliminary data.</text>
</comment>
<dbReference type="InParanoid" id="A0A0V0Q895"/>
<gene>
    <name evidence="2" type="ORF">PPERSA_01714</name>
</gene>
<protein>
    <submittedName>
        <fullName evidence="2">Uncharacterized protein</fullName>
    </submittedName>
</protein>
<dbReference type="EMBL" id="LDAU01000256">
    <property type="protein sequence ID" value="KRW98276.1"/>
    <property type="molecule type" value="Genomic_DNA"/>
</dbReference>
<keyword evidence="1" id="KW-0175">Coiled coil</keyword>
<feature type="coiled-coil region" evidence="1">
    <location>
        <begin position="112"/>
        <end position="139"/>
    </location>
</feature>
<evidence type="ECO:0000313" key="2">
    <source>
        <dbReference type="EMBL" id="KRW98276.1"/>
    </source>
</evidence>
<dbReference type="Proteomes" id="UP000054937">
    <property type="component" value="Unassembled WGS sequence"/>
</dbReference>
<proteinExistence type="predicted"/>